<gene>
    <name evidence="1" type="ORF">Enr17x_16100</name>
</gene>
<dbReference type="RefSeq" id="WP_145307465.1">
    <property type="nucleotide sequence ID" value="NZ_CP037452.1"/>
</dbReference>
<reference evidence="1 2" key="1">
    <citation type="submission" date="2019-03" db="EMBL/GenBank/DDBJ databases">
        <title>Deep-cultivation of Planctomycetes and their phenomic and genomic characterization uncovers novel biology.</title>
        <authorList>
            <person name="Wiegand S."/>
            <person name="Jogler M."/>
            <person name="Boedeker C."/>
            <person name="Pinto D."/>
            <person name="Vollmers J."/>
            <person name="Rivas-Marin E."/>
            <person name="Kohn T."/>
            <person name="Peeters S.H."/>
            <person name="Heuer A."/>
            <person name="Rast P."/>
            <person name="Oberbeckmann S."/>
            <person name="Bunk B."/>
            <person name="Jeske O."/>
            <person name="Meyerdierks A."/>
            <person name="Storesund J.E."/>
            <person name="Kallscheuer N."/>
            <person name="Luecker S."/>
            <person name="Lage O.M."/>
            <person name="Pohl T."/>
            <person name="Merkel B.J."/>
            <person name="Hornburger P."/>
            <person name="Mueller R.-W."/>
            <person name="Bruemmer F."/>
            <person name="Labrenz M."/>
            <person name="Spormann A.M."/>
            <person name="Op den Camp H."/>
            <person name="Overmann J."/>
            <person name="Amann R."/>
            <person name="Jetten M.S.M."/>
            <person name="Mascher T."/>
            <person name="Medema M.H."/>
            <person name="Devos D.P."/>
            <person name="Kaster A.-K."/>
            <person name="Ovreas L."/>
            <person name="Rohde M."/>
            <person name="Galperin M.Y."/>
            <person name="Jogler C."/>
        </authorList>
    </citation>
    <scope>NUCLEOTIDE SEQUENCE [LARGE SCALE GENOMIC DNA]</scope>
    <source>
        <strain evidence="1 2">Enr17</strain>
    </source>
</reference>
<evidence type="ECO:0000313" key="2">
    <source>
        <dbReference type="Proteomes" id="UP000318313"/>
    </source>
</evidence>
<evidence type="ECO:0000313" key="1">
    <source>
        <dbReference type="EMBL" id="QDV49590.1"/>
    </source>
</evidence>
<accession>A0A518I914</accession>
<keyword evidence="2" id="KW-1185">Reference proteome</keyword>
<dbReference type="KEGG" id="gfm:Enr17x_16100"/>
<dbReference type="OrthoDB" id="7594429at2"/>
<dbReference type="AlphaFoldDB" id="A0A518I914"/>
<name>A0A518I914_9PLAN</name>
<sequence>MPLNCVTITGADDRTNVQDLIELSKEFPFVEWGILIGTSTGQRFPSYNWIHELAEAKVESGLNINLSLHLCGGHLREVTSGRSYLHDHLGNSMFVFQRVQLNFHGEKQGPDCSEKILNAFCKIERNCFGWDPTIIFQLDGVNYWLYEAAERRFAVCGLFDRSHGAGVVPNEWPKARTDIQTGWAGGLGPDNLAEELPKIDSQALSAMNYWIDMETQVRTDEVLDLEKVSQCLKIAGEFMAFTK</sequence>
<protein>
    <recommendedName>
        <fullName evidence="3">Xylose isomerase-like TIM barrel</fullName>
    </recommendedName>
</protein>
<dbReference type="EMBL" id="CP037452">
    <property type="protein sequence ID" value="QDV49590.1"/>
    <property type="molecule type" value="Genomic_DNA"/>
</dbReference>
<dbReference type="Proteomes" id="UP000318313">
    <property type="component" value="Chromosome"/>
</dbReference>
<organism evidence="1 2">
    <name type="scientific">Gimesia fumaroli</name>
    <dbReference type="NCBI Taxonomy" id="2527976"/>
    <lineage>
        <taxon>Bacteria</taxon>
        <taxon>Pseudomonadati</taxon>
        <taxon>Planctomycetota</taxon>
        <taxon>Planctomycetia</taxon>
        <taxon>Planctomycetales</taxon>
        <taxon>Planctomycetaceae</taxon>
        <taxon>Gimesia</taxon>
    </lineage>
</organism>
<evidence type="ECO:0008006" key="3">
    <source>
        <dbReference type="Google" id="ProtNLM"/>
    </source>
</evidence>
<proteinExistence type="predicted"/>